<sequence>MYENAKRKYAVVDLEATSAGSNAAIIQVGIVIIENNQISKTYSTDVNPHETLEKNIIQLTGITDAQLAKAPDFSQVAREIFDLIEDCVFVAHNVKFDANLLAEQLFLEGYELRTPRVDTVELSQVFYPSFEKYGLSYLADALDLDLSQAHTAVSDAYATAQLFLQVKEKIENLPKELLESILPFADALLFESRMLIDDAYQLARPLMNPDYDLRHGLVLRREKRVKISKQMSQQFEINRHLLGLEDRQQQEQFVHEILAAFEENRPTFIEAQSGIGKTYGYLLSLLAKKEVDQLIVAVPTKVLQDQIMAQEATAIKRVFGIEACSLKGPANYIKLDAFYHSLKNPSDNNLVNRFKMQLLIWLMETQTGDLDEIKQKNRFESYFDTLKHDGYLASNSLFKDVDFWERCYERSKFCKLLVTNHAYFLERIQDDKAFAKGKHIIFDEAQRLVLTLDTFSRQQLEIKKLLIDLQKALNETDSLLDKRLLEEIIFELNNLAENVYKEHYDRGIKQLEQDDLVLLKQALSELSLACVKPLQDTLLSHYSDFWISTVYDSESDMRHIFFNAGSKELLNFKNMLPDMQKLYFISATLKISHNVNLANLLGFDTASFITLPRQKDKHQRLLIDSSMPLLSDISEQQYALEIAKRIDLLFHYHYPILVLFTSKQMMLWVSEYLDSWSIKHLTQIKNGTPYQLKKRFDRGDSTILLGTGAFWEGVDFVQADRMIEMIARLPFDNPKDPLSKKIELQLKAQGKQPFWDYFLPLSVLKLKQAIGRTQRRYQQKSVVLILDSRMLHRPYGSFVYEVLKEDFYISSQNFAKSLVEISEFLL</sequence>
<keyword evidence="10" id="KW-0347">Helicase</keyword>
<evidence type="ECO:0000256" key="4">
    <source>
        <dbReference type="ARBA" id="ARBA00022839"/>
    </source>
</evidence>
<gene>
    <name evidence="6" type="primary">dinG</name>
    <name evidence="10" type="ORF">NXS10_02380</name>
</gene>
<name>A0ABT2F5Y1_9STRE</name>
<evidence type="ECO:0000256" key="5">
    <source>
        <dbReference type="ARBA" id="ARBA00022840"/>
    </source>
</evidence>
<dbReference type="SMART" id="SM00479">
    <property type="entry name" value="EXOIII"/>
    <property type="match status" value="1"/>
</dbReference>
<evidence type="ECO:0000313" key="11">
    <source>
        <dbReference type="Proteomes" id="UP001206548"/>
    </source>
</evidence>
<dbReference type="InterPro" id="IPR012337">
    <property type="entry name" value="RNaseH-like_sf"/>
</dbReference>
<comment type="function">
    <text evidence="6">3'-5' exonuclease.</text>
</comment>
<dbReference type="InterPro" id="IPR036397">
    <property type="entry name" value="RNaseH_sf"/>
</dbReference>
<dbReference type="SMART" id="SM00491">
    <property type="entry name" value="HELICc2"/>
    <property type="match status" value="1"/>
</dbReference>
<dbReference type="CDD" id="cd06127">
    <property type="entry name" value="DEDDh"/>
    <property type="match status" value="1"/>
</dbReference>
<feature type="domain" description="Helicase C-terminal" evidence="9">
    <location>
        <begin position="634"/>
        <end position="822"/>
    </location>
</feature>
<comment type="caution">
    <text evidence="10">The sequence shown here is derived from an EMBL/GenBank/DDBJ whole genome shotgun (WGS) entry which is preliminary data.</text>
</comment>
<keyword evidence="11" id="KW-1185">Reference proteome</keyword>
<dbReference type="Pfam" id="PF13307">
    <property type="entry name" value="Helicase_C_2"/>
    <property type="match status" value="1"/>
</dbReference>
<dbReference type="InterPro" id="IPR006054">
    <property type="entry name" value="DnaQ"/>
</dbReference>
<evidence type="ECO:0000256" key="3">
    <source>
        <dbReference type="ARBA" id="ARBA00022801"/>
    </source>
</evidence>
<accession>A0ABT2F5Y1</accession>
<organism evidence="10 11">
    <name type="scientific">Streptococcus sciuri</name>
    <dbReference type="NCBI Taxonomy" id="2973939"/>
    <lineage>
        <taxon>Bacteria</taxon>
        <taxon>Bacillati</taxon>
        <taxon>Bacillota</taxon>
        <taxon>Bacilli</taxon>
        <taxon>Lactobacillales</taxon>
        <taxon>Streptococcaceae</taxon>
        <taxon>Streptococcus</taxon>
    </lineage>
</organism>
<dbReference type="InterPro" id="IPR011545">
    <property type="entry name" value="DEAD/DEAH_box_helicase_dom"/>
</dbReference>
<dbReference type="InterPro" id="IPR013520">
    <property type="entry name" value="Ribonucl_H"/>
</dbReference>
<dbReference type="Pfam" id="PF00270">
    <property type="entry name" value="DEAD"/>
    <property type="match status" value="1"/>
</dbReference>
<reference evidence="10 11" key="1">
    <citation type="journal article" date="2023" name="Int. J. Syst. Evol. Microbiol.">
        <title>Streptococcus sciuri sp. nov., Staphylococcus marylandisciuri sp. nov. and Staphylococcus americanisciuri sp. nov., isolated from faeces of eastern grey squirrel (Sciurus carolinensis).</title>
        <authorList>
            <person name="Volokhov D.V."/>
            <person name="Zagorodnyaya T.A."/>
            <person name="Furtak V.A."/>
            <person name="Nattanmai G."/>
            <person name="Randall L."/>
            <person name="Jose S."/>
            <person name="Gao Y."/>
            <person name="Eisenberg T."/>
            <person name="Delmonte P."/>
            <person name="Blom J."/>
            <person name="Mitchell K.K."/>
        </authorList>
    </citation>
    <scope>NUCLEOTIDE SEQUENCE [LARGE SCALE GENOMIC DNA]</scope>
    <source>
        <strain evidence="10 11">SQ9-PEA</strain>
    </source>
</reference>
<evidence type="ECO:0000259" key="9">
    <source>
        <dbReference type="PROSITE" id="PS51194"/>
    </source>
</evidence>
<dbReference type="PANTHER" id="PTHR30231:SF41">
    <property type="entry name" value="DNA POLYMERASE III SUBUNIT EPSILON"/>
    <property type="match status" value="1"/>
</dbReference>
<dbReference type="SUPFAM" id="SSF53098">
    <property type="entry name" value="Ribonuclease H-like"/>
    <property type="match status" value="1"/>
</dbReference>
<dbReference type="InterPro" id="IPR006310">
    <property type="entry name" value="DinG"/>
</dbReference>
<dbReference type="EC" id="3.1.-.-" evidence="6"/>
<dbReference type="NCBIfam" id="TIGR00573">
    <property type="entry name" value="dnaq"/>
    <property type="match status" value="1"/>
</dbReference>
<dbReference type="PANTHER" id="PTHR30231">
    <property type="entry name" value="DNA POLYMERASE III SUBUNIT EPSILON"/>
    <property type="match status" value="1"/>
</dbReference>
<dbReference type="HAMAP" id="MF_02206">
    <property type="entry name" value="DinG_exonucl"/>
    <property type="match status" value="1"/>
</dbReference>
<dbReference type="Gene3D" id="3.30.420.10">
    <property type="entry name" value="Ribonuclease H-like superfamily/Ribonuclease H"/>
    <property type="match status" value="1"/>
</dbReference>
<dbReference type="SUPFAM" id="SSF52540">
    <property type="entry name" value="P-loop containing nucleoside triphosphate hydrolases"/>
    <property type="match status" value="1"/>
</dbReference>
<dbReference type="Proteomes" id="UP001206548">
    <property type="component" value="Unassembled WGS sequence"/>
</dbReference>
<dbReference type="NCBIfam" id="NF005569">
    <property type="entry name" value="PRK07246.1"/>
    <property type="match status" value="1"/>
</dbReference>
<keyword evidence="4 6" id="KW-0269">Exonuclease</keyword>
<dbReference type="InterPro" id="IPR014013">
    <property type="entry name" value="Helic_SF1/SF2_ATP-bd_DinG/Rad3"/>
</dbReference>
<evidence type="ECO:0000256" key="6">
    <source>
        <dbReference type="HAMAP-Rule" id="MF_02206"/>
    </source>
</evidence>
<evidence type="ECO:0000259" key="8">
    <source>
        <dbReference type="PROSITE" id="PS51193"/>
    </source>
</evidence>
<dbReference type="Pfam" id="PF00929">
    <property type="entry name" value="RNase_T"/>
    <property type="match status" value="1"/>
</dbReference>
<feature type="short sequence motif" description="DEAH box" evidence="6">
    <location>
        <begin position="443"/>
        <end position="446"/>
    </location>
</feature>
<dbReference type="Gene3D" id="3.40.50.300">
    <property type="entry name" value="P-loop containing nucleotide triphosphate hydrolases"/>
    <property type="match status" value="2"/>
</dbReference>
<dbReference type="PROSITE" id="PS51194">
    <property type="entry name" value="HELICASE_CTER"/>
    <property type="match status" value="1"/>
</dbReference>
<dbReference type="GO" id="GO:0004386">
    <property type="term" value="F:helicase activity"/>
    <property type="evidence" value="ECO:0007669"/>
    <property type="project" value="UniProtKB-KW"/>
</dbReference>
<protein>
    <recommendedName>
        <fullName evidence="6">3'-5' exonuclease DinG</fullName>
        <ecNumber evidence="6">3.1.-.-</ecNumber>
    </recommendedName>
</protein>
<proteinExistence type="inferred from homology"/>
<dbReference type="GO" id="GO:0004527">
    <property type="term" value="F:exonuclease activity"/>
    <property type="evidence" value="ECO:0007669"/>
    <property type="project" value="UniProtKB-KW"/>
</dbReference>
<dbReference type="RefSeq" id="WP_259137231.1">
    <property type="nucleotide sequence ID" value="NZ_JANUXX010000001.1"/>
</dbReference>
<dbReference type="PROSITE" id="PS51193">
    <property type="entry name" value="HELICASE_ATP_BIND_2"/>
    <property type="match status" value="1"/>
</dbReference>
<dbReference type="EMBL" id="JANUXX010000001">
    <property type="protein sequence ID" value="MCS4487822.1"/>
    <property type="molecule type" value="Genomic_DNA"/>
</dbReference>
<keyword evidence="3 6" id="KW-0378">Hydrolase</keyword>
<feature type="binding site" evidence="6">
    <location>
        <begin position="271"/>
        <end position="278"/>
    </location>
    <ligand>
        <name>ATP</name>
        <dbReference type="ChEBI" id="CHEBI:30616"/>
    </ligand>
</feature>
<dbReference type="InterPro" id="IPR006555">
    <property type="entry name" value="ATP-dep_Helicase_C"/>
</dbReference>
<feature type="coiled-coil region" evidence="7">
    <location>
        <begin position="455"/>
        <end position="482"/>
    </location>
</feature>
<dbReference type="InterPro" id="IPR001650">
    <property type="entry name" value="Helicase_C-like"/>
</dbReference>
<keyword evidence="2 6" id="KW-0547">Nucleotide-binding</keyword>
<evidence type="ECO:0000313" key="10">
    <source>
        <dbReference type="EMBL" id="MCS4487822.1"/>
    </source>
</evidence>
<evidence type="ECO:0000256" key="2">
    <source>
        <dbReference type="ARBA" id="ARBA00022741"/>
    </source>
</evidence>
<comment type="similarity">
    <text evidence="6">Belongs to the helicase family. DinG subfamily. Type 2 sub-subfamily.</text>
</comment>
<dbReference type="InterPro" id="IPR027417">
    <property type="entry name" value="P-loop_NTPase"/>
</dbReference>
<feature type="domain" description="Helicase ATP-binding" evidence="8">
    <location>
        <begin position="236"/>
        <end position="523"/>
    </location>
</feature>
<keyword evidence="7" id="KW-0175">Coiled coil</keyword>
<evidence type="ECO:0000256" key="1">
    <source>
        <dbReference type="ARBA" id="ARBA00022722"/>
    </source>
</evidence>
<keyword evidence="1 6" id="KW-0540">Nuclease</keyword>
<keyword evidence="5 6" id="KW-0067">ATP-binding</keyword>
<evidence type="ECO:0000256" key="7">
    <source>
        <dbReference type="SAM" id="Coils"/>
    </source>
</evidence>